<dbReference type="PANTHER" id="PTHR33695">
    <property type="entry name" value="LIPOPROTEIN SIGNAL PEPTIDASE"/>
    <property type="match status" value="1"/>
</dbReference>
<keyword evidence="12" id="KW-1185">Reference proteome</keyword>
<evidence type="ECO:0000313" key="11">
    <source>
        <dbReference type="EMBL" id="PZW37858.1"/>
    </source>
</evidence>
<comment type="function">
    <text evidence="9">This protein specifically catalyzes the removal of signal peptides from prolipoproteins.</text>
</comment>
<evidence type="ECO:0000256" key="9">
    <source>
        <dbReference type="HAMAP-Rule" id="MF_00161"/>
    </source>
</evidence>
<dbReference type="RefSeq" id="WP_245903733.1">
    <property type="nucleotide sequence ID" value="NZ_QKYU01000039.1"/>
</dbReference>
<dbReference type="EC" id="3.4.23.36" evidence="9"/>
<dbReference type="Pfam" id="PF01252">
    <property type="entry name" value="Peptidase_A8"/>
    <property type="match status" value="1"/>
</dbReference>
<keyword evidence="8 9" id="KW-0472">Membrane</keyword>
<evidence type="ECO:0000256" key="7">
    <source>
        <dbReference type="ARBA" id="ARBA00022989"/>
    </source>
</evidence>
<dbReference type="GO" id="GO:0005886">
    <property type="term" value="C:plasma membrane"/>
    <property type="evidence" value="ECO:0007669"/>
    <property type="project" value="UniProtKB-SubCell"/>
</dbReference>
<comment type="pathway">
    <text evidence="9">Protein modification; lipoprotein biosynthesis (signal peptide cleavage).</text>
</comment>
<keyword evidence="7 9" id="KW-1133">Transmembrane helix</keyword>
<accession>A0A2W7HYV3</accession>
<feature type="active site" evidence="9">
    <location>
        <position position="124"/>
    </location>
</feature>
<keyword evidence="2 9" id="KW-1003">Cell membrane</keyword>
<dbReference type="GO" id="GO:0004190">
    <property type="term" value="F:aspartic-type endopeptidase activity"/>
    <property type="evidence" value="ECO:0007669"/>
    <property type="project" value="UniProtKB-UniRule"/>
</dbReference>
<evidence type="ECO:0000256" key="10">
    <source>
        <dbReference type="RuleBase" id="RU004181"/>
    </source>
</evidence>
<feature type="active site" evidence="9">
    <location>
        <position position="142"/>
    </location>
</feature>
<comment type="catalytic activity">
    <reaction evidence="9">
        <text>Release of signal peptides from bacterial membrane prolipoproteins. Hydrolyzes -Xaa-Yaa-Zaa-|-(S,diacylglyceryl)Cys-, in which Xaa is hydrophobic (preferably Leu), and Yaa (Ala or Ser) and Zaa (Gly or Ala) have small, neutral side chains.</text>
        <dbReference type="EC" id="3.4.23.36"/>
    </reaction>
</comment>
<evidence type="ECO:0000256" key="4">
    <source>
        <dbReference type="ARBA" id="ARBA00022692"/>
    </source>
</evidence>
<dbReference type="NCBIfam" id="TIGR00077">
    <property type="entry name" value="lspA"/>
    <property type="match status" value="1"/>
</dbReference>
<evidence type="ECO:0000256" key="3">
    <source>
        <dbReference type="ARBA" id="ARBA00022670"/>
    </source>
</evidence>
<dbReference type="Proteomes" id="UP000249688">
    <property type="component" value="Unassembled WGS sequence"/>
</dbReference>
<proteinExistence type="inferred from homology"/>
<feature type="transmembrane region" description="Helical" evidence="9">
    <location>
        <begin position="97"/>
        <end position="114"/>
    </location>
</feature>
<comment type="subcellular location">
    <subcellularLocation>
        <location evidence="9">Cell membrane</location>
        <topology evidence="9">Multi-pass membrane protein</topology>
    </subcellularLocation>
</comment>
<dbReference type="HAMAP" id="MF_00161">
    <property type="entry name" value="LspA"/>
    <property type="match status" value="1"/>
</dbReference>
<keyword evidence="5 9" id="KW-0064">Aspartyl protease</keyword>
<reference evidence="11 12" key="1">
    <citation type="submission" date="2018-06" db="EMBL/GenBank/DDBJ databases">
        <title>Genomic Encyclopedia of Archaeal and Bacterial Type Strains, Phase II (KMG-II): from individual species to whole genera.</title>
        <authorList>
            <person name="Goeker M."/>
        </authorList>
    </citation>
    <scope>NUCLEOTIDE SEQUENCE [LARGE SCALE GENOMIC DNA]</scope>
    <source>
        <strain evidence="11 12">DSM 24525</strain>
    </source>
</reference>
<keyword evidence="6 9" id="KW-0378">Hydrolase</keyword>
<feature type="transmembrane region" description="Helical" evidence="9">
    <location>
        <begin position="134"/>
        <end position="154"/>
    </location>
</feature>
<dbReference type="GO" id="GO:0006508">
    <property type="term" value="P:proteolysis"/>
    <property type="evidence" value="ECO:0007669"/>
    <property type="project" value="UniProtKB-KW"/>
</dbReference>
<keyword evidence="4 9" id="KW-0812">Transmembrane</keyword>
<protein>
    <recommendedName>
        <fullName evidence="9">Lipoprotein signal peptidase</fullName>
        <ecNumber evidence="9">3.4.23.36</ecNumber>
    </recommendedName>
    <alternativeName>
        <fullName evidence="9">Prolipoprotein signal peptidase</fullName>
    </alternativeName>
    <alternativeName>
        <fullName evidence="9">Signal peptidase II</fullName>
        <shortName evidence="9">SPase II</shortName>
    </alternativeName>
</protein>
<evidence type="ECO:0000256" key="6">
    <source>
        <dbReference type="ARBA" id="ARBA00022801"/>
    </source>
</evidence>
<dbReference type="InterPro" id="IPR001872">
    <property type="entry name" value="Peptidase_A8"/>
</dbReference>
<comment type="caution">
    <text evidence="9">Lacks conserved residue(s) required for the propagation of feature annotation.</text>
</comment>
<name>A0A2W7HYV3_9PROT</name>
<evidence type="ECO:0000256" key="1">
    <source>
        <dbReference type="ARBA" id="ARBA00006139"/>
    </source>
</evidence>
<keyword evidence="3 9" id="KW-0645">Protease</keyword>
<comment type="similarity">
    <text evidence="1 9 10">Belongs to the peptidase A8 family.</text>
</comment>
<dbReference type="UniPathway" id="UPA00665"/>
<gene>
    <name evidence="9" type="primary">lspA</name>
    <name evidence="11" type="ORF">C8P66_1399</name>
</gene>
<dbReference type="EMBL" id="QKYU01000039">
    <property type="protein sequence ID" value="PZW37858.1"/>
    <property type="molecule type" value="Genomic_DNA"/>
</dbReference>
<evidence type="ECO:0000313" key="12">
    <source>
        <dbReference type="Proteomes" id="UP000249688"/>
    </source>
</evidence>
<organism evidence="11 12">
    <name type="scientific">Humitalea rosea</name>
    <dbReference type="NCBI Taxonomy" id="990373"/>
    <lineage>
        <taxon>Bacteria</taxon>
        <taxon>Pseudomonadati</taxon>
        <taxon>Pseudomonadota</taxon>
        <taxon>Alphaproteobacteria</taxon>
        <taxon>Acetobacterales</taxon>
        <taxon>Roseomonadaceae</taxon>
        <taxon>Humitalea</taxon>
    </lineage>
</organism>
<feature type="transmembrane region" description="Helical" evidence="9">
    <location>
        <begin position="70"/>
        <end position="90"/>
    </location>
</feature>
<evidence type="ECO:0000256" key="8">
    <source>
        <dbReference type="ARBA" id="ARBA00023136"/>
    </source>
</evidence>
<evidence type="ECO:0000256" key="2">
    <source>
        <dbReference type="ARBA" id="ARBA00022475"/>
    </source>
</evidence>
<dbReference type="AlphaFoldDB" id="A0A2W7HYV3"/>
<comment type="caution">
    <text evidence="11">The sequence shown here is derived from an EMBL/GenBank/DDBJ whole genome shotgun (WGS) entry which is preliminary data.</text>
</comment>
<dbReference type="PANTHER" id="PTHR33695:SF1">
    <property type="entry name" value="LIPOPROTEIN SIGNAL PEPTIDASE"/>
    <property type="match status" value="1"/>
</dbReference>
<dbReference type="PRINTS" id="PR00781">
    <property type="entry name" value="LIPOSIGPTASE"/>
</dbReference>
<sequence>MKRAHIGIALPLALLVLVADQASKWWVGQVLDLPALGHQALWRAGPFALDFTMVWNRGVTFGLLSGESGWHQALLAGIAGVIVVVLLYWLWRAENRLTAAAIGALVGGAIGNSIDRLRWGAVFDFLHAQAWGWSWYVFNVADAAIVLGVVALVFDSLFRRPAAA</sequence>
<evidence type="ECO:0000256" key="5">
    <source>
        <dbReference type="ARBA" id="ARBA00022750"/>
    </source>
</evidence>